<gene>
    <name evidence="2" type="ORF">H8689_06785</name>
</gene>
<keyword evidence="3" id="KW-1185">Reference proteome</keyword>
<dbReference type="PIRSF" id="PIRSF002741">
    <property type="entry name" value="MppA"/>
    <property type="match status" value="1"/>
</dbReference>
<dbReference type="SUPFAM" id="SSF53850">
    <property type="entry name" value="Periplasmic binding protein-like II"/>
    <property type="match status" value="1"/>
</dbReference>
<dbReference type="Pfam" id="PF00496">
    <property type="entry name" value="SBP_bac_5"/>
    <property type="match status" value="1"/>
</dbReference>
<proteinExistence type="predicted"/>
<comment type="caution">
    <text evidence="2">The sequence shown here is derived from an EMBL/GenBank/DDBJ whole genome shotgun (WGS) entry which is preliminary data.</text>
</comment>
<dbReference type="InterPro" id="IPR039424">
    <property type="entry name" value="SBP_5"/>
</dbReference>
<evidence type="ECO:0000313" key="3">
    <source>
        <dbReference type="Proteomes" id="UP000601522"/>
    </source>
</evidence>
<dbReference type="GO" id="GO:0043190">
    <property type="term" value="C:ATP-binding cassette (ABC) transporter complex"/>
    <property type="evidence" value="ECO:0007669"/>
    <property type="project" value="InterPro"/>
</dbReference>
<organism evidence="2 3">
    <name type="scientific">Wansuia hejianensis</name>
    <dbReference type="NCBI Taxonomy" id="2763667"/>
    <lineage>
        <taxon>Bacteria</taxon>
        <taxon>Bacillati</taxon>
        <taxon>Bacillota</taxon>
        <taxon>Clostridia</taxon>
        <taxon>Lachnospirales</taxon>
        <taxon>Lachnospiraceae</taxon>
        <taxon>Wansuia</taxon>
    </lineage>
</organism>
<dbReference type="InterPro" id="IPR030678">
    <property type="entry name" value="Peptide/Ni-bd"/>
</dbReference>
<dbReference type="PANTHER" id="PTHR30290">
    <property type="entry name" value="PERIPLASMIC BINDING COMPONENT OF ABC TRANSPORTER"/>
    <property type="match status" value="1"/>
</dbReference>
<dbReference type="GO" id="GO:0015833">
    <property type="term" value="P:peptide transport"/>
    <property type="evidence" value="ECO:0007669"/>
    <property type="project" value="TreeGrafter"/>
</dbReference>
<accession>A0A926F0F0</accession>
<dbReference type="Proteomes" id="UP000601522">
    <property type="component" value="Unassembled WGS sequence"/>
</dbReference>
<dbReference type="GO" id="GO:1904680">
    <property type="term" value="F:peptide transmembrane transporter activity"/>
    <property type="evidence" value="ECO:0007669"/>
    <property type="project" value="TreeGrafter"/>
</dbReference>
<dbReference type="RefSeq" id="WP_249323670.1">
    <property type="nucleotide sequence ID" value="NZ_JACRTK010000002.1"/>
</dbReference>
<evidence type="ECO:0000259" key="1">
    <source>
        <dbReference type="Pfam" id="PF00496"/>
    </source>
</evidence>
<dbReference type="InterPro" id="IPR000914">
    <property type="entry name" value="SBP_5_dom"/>
</dbReference>
<evidence type="ECO:0000313" key="2">
    <source>
        <dbReference type="EMBL" id="MBC8590837.1"/>
    </source>
</evidence>
<dbReference type="AlphaFoldDB" id="A0A926F0F0"/>
<feature type="domain" description="Solute-binding protein family 5" evidence="1">
    <location>
        <begin position="91"/>
        <end position="470"/>
    </location>
</feature>
<protein>
    <submittedName>
        <fullName evidence="2">Peptide ABC transporter substrate-binding protein</fullName>
    </submittedName>
</protein>
<dbReference type="Gene3D" id="3.90.76.10">
    <property type="entry name" value="Dipeptide-binding Protein, Domain 1"/>
    <property type="match status" value="1"/>
</dbReference>
<reference evidence="2 3" key="1">
    <citation type="submission" date="2020-08" db="EMBL/GenBank/DDBJ databases">
        <title>Genome public.</title>
        <authorList>
            <person name="Liu C."/>
            <person name="Sun Q."/>
        </authorList>
    </citation>
    <scope>NUCLEOTIDE SEQUENCE [LARGE SCALE GENOMIC DNA]</scope>
    <source>
        <strain evidence="2 3">NSJ-26</strain>
    </source>
</reference>
<dbReference type="Gene3D" id="3.40.190.10">
    <property type="entry name" value="Periplasmic binding protein-like II"/>
    <property type="match status" value="1"/>
</dbReference>
<name>A0A926F0F0_9FIRM</name>
<dbReference type="CDD" id="cd08513">
    <property type="entry name" value="PBP2_thermophilic_Hb8_like"/>
    <property type="match status" value="1"/>
</dbReference>
<sequence>MNRKKQTILFLICILIFISIGCKQKVNTIDKSQDLNTVEDIDYTPVEGGTITIPLTNLNTLNPLYANSSSYYHFSKLIFEGLFDFDENLDVVPRLVHRYEISNNGRTVSIELKDNIKWHDGQEFSSSDVKFTIDAIKQSDSNSIYKRAIKSGLGTFEATDIYRIIDVDIIDNRNININFNREYSNNLEVLTFPIIPQHIFNGNIAMALERENYKPIGTGPYRFVEYERFKNIILSKNVDYWNGKPYIDKIIGKVLEDEEAILSAFESGQLNVATTIGVDWDKYKQNSRIKIYEYISPNYEFLGFNFQNDLLKGDNGKVIRKAINYGIDRQAIIEKVYLGHGTQVDVPIHPNSYLYSNEANIYGYNKEKAKYILEETGFVDIDNDGILEDQNGRELSFKLFIGSNNAYRLKTSELIIQNLKDIGIHITIESEDNYETRLKDIQYSEIDTNIKNGNFDIVLLGWELSVTPDLSHMFHSSKIKDGTNFIRYSNESMDEILNKAFYDGERENKKGNYEKIQDQIIEELPYISLFFRNRGLLVDRRVEGNLNPTFFNIYNQIEKCFIPKSMQ</sequence>
<dbReference type="EMBL" id="JACRTK010000002">
    <property type="protein sequence ID" value="MBC8590837.1"/>
    <property type="molecule type" value="Genomic_DNA"/>
</dbReference>
<dbReference type="Gene3D" id="3.10.105.10">
    <property type="entry name" value="Dipeptide-binding Protein, Domain 3"/>
    <property type="match status" value="1"/>
</dbReference>
<dbReference type="GO" id="GO:0042597">
    <property type="term" value="C:periplasmic space"/>
    <property type="evidence" value="ECO:0007669"/>
    <property type="project" value="UniProtKB-ARBA"/>
</dbReference>
<dbReference type="PROSITE" id="PS51257">
    <property type="entry name" value="PROKAR_LIPOPROTEIN"/>
    <property type="match status" value="1"/>
</dbReference>